<sequence length="178" mass="21293">MKRIQPICEIKEFAIRQSQFIRMRIYIMVLMSNYKEGSCLHTKLTACNSTYTNIHAYATPKSKWLKAQSGRLQHFSFLNDDIQEIAFPLCTKWPLQKKKKEKIDPTRFAFAFHRGRKWEPRWVYEDKNFQNRVESPRGNKNPKSQILKTRQKNNKHKETSQKNNGEQWWGRAKASKEK</sequence>
<accession>A0AAN8S359</accession>
<dbReference type="Proteomes" id="UP001372834">
    <property type="component" value="Unassembled WGS sequence"/>
</dbReference>
<comment type="caution">
    <text evidence="2">The sequence shown here is derived from an EMBL/GenBank/DDBJ whole genome shotgun (WGS) entry which is preliminary data.</text>
</comment>
<dbReference type="AlphaFoldDB" id="A0AAN8S359"/>
<proteinExistence type="predicted"/>
<organism evidence="2 3">
    <name type="scientific">Polyplax serrata</name>
    <name type="common">Common mouse louse</name>
    <dbReference type="NCBI Taxonomy" id="468196"/>
    <lineage>
        <taxon>Eukaryota</taxon>
        <taxon>Metazoa</taxon>
        <taxon>Ecdysozoa</taxon>
        <taxon>Arthropoda</taxon>
        <taxon>Hexapoda</taxon>
        <taxon>Insecta</taxon>
        <taxon>Pterygota</taxon>
        <taxon>Neoptera</taxon>
        <taxon>Paraneoptera</taxon>
        <taxon>Psocodea</taxon>
        <taxon>Troctomorpha</taxon>
        <taxon>Phthiraptera</taxon>
        <taxon>Anoplura</taxon>
        <taxon>Polyplacidae</taxon>
        <taxon>Polyplax</taxon>
    </lineage>
</organism>
<dbReference type="EMBL" id="JAWJWE010000040">
    <property type="protein sequence ID" value="KAK6619544.1"/>
    <property type="molecule type" value="Genomic_DNA"/>
</dbReference>
<gene>
    <name evidence="2" type="ORF">RUM43_012301</name>
</gene>
<name>A0AAN8S359_POLSC</name>
<evidence type="ECO:0000313" key="2">
    <source>
        <dbReference type="EMBL" id="KAK6619544.1"/>
    </source>
</evidence>
<evidence type="ECO:0000256" key="1">
    <source>
        <dbReference type="SAM" id="MobiDB-lite"/>
    </source>
</evidence>
<protein>
    <submittedName>
        <fullName evidence="2">Uncharacterized protein</fullName>
    </submittedName>
</protein>
<evidence type="ECO:0000313" key="3">
    <source>
        <dbReference type="Proteomes" id="UP001372834"/>
    </source>
</evidence>
<feature type="region of interest" description="Disordered" evidence="1">
    <location>
        <begin position="132"/>
        <end position="178"/>
    </location>
</feature>
<reference evidence="2 3" key="1">
    <citation type="submission" date="2023-10" db="EMBL/GenBank/DDBJ databases">
        <title>Genomes of two closely related lineages of the louse Polyplax serrata with different host specificities.</title>
        <authorList>
            <person name="Martinu J."/>
            <person name="Tarabai H."/>
            <person name="Stefka J."/>
            <person name="Hypsa V."/>
        </authorList>
    </citation>
    <scope>NUCLEOTIDE SEQUENCE [LARGE SCALE GENOMIC DNA]</scope>
    <source>
        <strain evidence="2">HR10_N</strain>
    </source>
</reference>